<evidence type="ECO:0000313" key="3">
    <source>
        <dbReference type="Proteomes" id="UP000272025"/>
    </source>
</evidence>
<accession>A0A3N2PUF2</accession>
<evidence type="ECO:0008006" key="4">
    <source>
        <dbReference type="Google" id="ProtNLM"/>
    </source>
</evidence>
<keyword evidence="3" id="KW-1185">Reference proteome</keyword>
<dbReference type="AlphaFoldDB" id="A0A3N2PUF2"/>
<evidence type="ECO:0000256" key="1">
    <source>
        <dbReference type="SAM" id="Phobius"/>
    </source>
</evidence>
<protein>
    <recommendedName>
        <fullName evidence="4">Major facilitator superfamily (MFS) profile domain-containing protein</fullName>
    </recommendedName>
</protein>
<dbReference type="SUPFAM" id="SSF103473">
    <property type="entry name" value="MFS general substrate transporter"/>
    <property type="match status" value="1"/>
</dbReference>
<dbReference type="EMBL" id="ML119056">
    <property type="protein sequence ID" value="ROT38137.1"/>
    <property type="molecule type" value="Genomic_DNA"/>
</dbReference>
<feature type="transmembrane region" description="Helical" evidence="1">
    <location>
        <begin position="71"/>
        <end position="94"/>
    </location>
</feature>
<name>A0A3N2PUF2_SODAK</name>
<dbReference type="RefSeq" id="XP_028465943.1">
    <property type="nucleotide sequence ID" value="XM_028609898.1"/>
</dbReference>
<reference evidence="2 3" key="1">
    <citation type="journal article" date="2018" name="Mol. Ecol.">
        <title>The obligate alkalophilic soda-lake fungus Sodiomyces alkalinus has shifted to a protein diet.</title>
        <authorList>
            <person name="Grum-Grzhimaylo A.A."/>
            <person name="Falkoski D.L."/>
            <person name="van den Heuvel J."/>
            <person name="Valero-Jimenez C.A."/>
            <person name="Min B."/>
            <person name="Choi I.G."/>
            <person name="Lipzen A."/>
            <person name="Daum C.G."/>
            <person name="Aanen D.K."/>
            <person name="Tsang A."/>
            <person name="Henrissat B."/>
            <person name="Bilanenko E.N."/>
            <person name="de Vries R.P."/>
            <person name="van Kan J.A.L."/>
            <person name="Grigoriev I.V."/>
            <person name="Debets A.J.M."/>
        </authorList>
    </citation>
    <scope>NUCLEOTIDE SEQUENCE [LARGE SCALE GENOMIC DNA]</scope>
    <source>
        <strain evidence="2 3">F11</strain>
    </source>
</reference>
<dbReference type="InterPro" id="IPR036259">
    <property type="entry name" value="MFS_trans_sf"/>
</dbReference>
<keyword evidence="1" id="KW-0812">Transmembrane</keyword>
<feature type="transmembrane region" description="Helical" evidence="1">
    <location>
        <begin position="46"/>
        <end position="65"/>
    </location>
</feature>
<sequence length="121" mass="12826">MLPTFVAWSGFPTETGYNFIAIMNSASFLGRVLPGLVGDRLGHFNVLLSMLAVTLISTAVTLVPFGTSHIAALYVFFRGLGTGFWFFLVPYAGLCPLDNGTSMSVPIGGQMLETLGATALC</sequence>
<organism evidence="2 3">
    <name type="scientific">Sodiomyces alkalinus (strain CBS 110278 / VKM F-3762 / F11)</name>
    <name type="common">Alkaliphilic filamentous fungus</name>
    <dbReference type="NCBI Taxonomy" id="1314773"/>
    <lineage>
        <taxon>Eukaryota</taxon>
        <taxon>Fungi</taxon>
        <taxon>Dikarya</taxon>
        <taxon>Ascomycota</taxon>
        <taxon>Pezizomycotina</taxon>
        <taxon>Sordariomycetes</taxon>
        <taxon>Hypocreomycetidae</taxon>
        <taxon>Glomerellales</taxon>
        <taxon>Plectosphaerellaceae</taxon>
        <taxon>Sodiomyces</taxon>
    </lineage>
</organism>
<dbReference type="GeneID" id="39578376"/>
<feature type="transmembrane region" description="Helical" evidence="1">
    <location>
        <begin position="15"/>
        <end position="34"/>
    </location>
</feature>
<proteinExistence type="predicted"/>
<gene>
    <name evidence="2" type="ORF">SODALDRAFT_324560</name>
</gene>
<dbReference type="OrthoDB" id="6499973at2759"/>
<dbReference type="Proteomes" id="UP000272025">
    <property type="component" value="Unassembled WGS sequence"/>
</dbReference>
<keyword evidence="1" id="KW-0472">Membrane</keyword>
<evidence type="ECO:0000313" key="2">
    <source>
        <dbReference type="EMBL" id="ROT38137.1"/>
    </source>
</evidence>
<keyword evidence="1" id="KW-1133">Transmembrane helix</keyword>